<dbReference type="InterPro" id="IPR049874">
    <property type="entry name" value="ROK_cs"/>
</dbReference>
<evidence type="ECO:0000256" key="1">
    <source>
        <dbReference type="ARBA" id="ARBA00002486"/>
    </source>
</evidence>
<protein>
    <submittedName>
        <fullName evidence="4">ROK family protein</fullName>
    </submittedName>
</protein>
<keyword evidence="3" id="KW-0859">Xylose metabolism</keyword>
<keyword evidence="3" id="KW-0119">Carbohydrate metabolism</keyword>
<dbReference type="Gene3D" id="3.30.420.40">
    <property type="match status" value="2"/>
</dbReference>
<dbReference type="Gene3D" id="1.10.10.10">
    <property type="entry name" value="Winged helix-like DNA-binding domain superfamily/Winged helix DNA-binding domain"/>
    <property type="match status" value="1"/>
</dbReference>
<evidence type="ECO:0000313" key="4">
    <source>
        <dbReference type="EMBL" id="MFC3041589.1"/>
    </source>
</evidence>
<accession>A0ABV7CYW8</accession>
<reference evidence="5" key="1">
    <citation type="journal article" date="2019" name="Int. J. Syst. Evol. Microbiol.">
        <title>The Global Catalogue of Microorganisms (GCM) 10K type strain sequencing project: providing services to taxonomists for standard genome sequencing and annotation.</title>
        <authorList>
            <consortium name="The Broad Institute Genomics Platform"/>
            <consortium name="The Broad Institute Genome Sequencing Center for Infectious Disease"/>
            <person name="Wu L."/>
            <person name="Ma J."/>
        </authorList>
    </citation>
    <scope>NUCLEOTIDE SEQUENCE [LARGE SCALE GENOMIC DNA]</scope>
    <source>
        <strain evidence="5">KCTC 13128</strain>
    </source>
</reference>
<dbReference type="PANTHER" id="PTHR18964:SF149">
    <property type="entry name" value="BIFUNCTIONAL UDP-N-ACETYLGLUCOSAMINE 2-EPIMERASE_N-ACETYLMANNOSAMINE KINASE"/>
    <property type="match status" value="1"/>
</dbReference>
<dbReference type="PANTHER" id="PTHR18964">
    <property type="entry name" value="ROK (REPRESSOR, ORF, KINASE) FAMILY"/>
    <property type="match status" value="1"/>
</dbReference>
<comment type="similarity">
    <text evidence="2">Belongs to the ROK (NagC/XylR) family.</text>
</comment>
<keyword evidence="5" id="KW-1185">Reference proteome</keyword>
<evidence type="ECO:0000313" key="5">
    <source>
        <dbReference type="Proteomes" id="UP001595279"/>
    </source>
</evidence>
<dbReference type="InterPro" id="IPR036388">
    <property type="entry name" value="WH-like_DNA-bd_sf"/>
</dbReference>
<comment type="function">
    <text evidence="1">Transcriptional repressor of xylose-utilizing enzymes.</text>
</comment>
<dbReference type="Pfam" id="PF13412">
    <property type="entry name" value="HTH_24"/>
    <property type="match status" value="1"/>
</dbReference>
<dbReference type="PROSITE" id="PS01125">
    <property type="entry name" value="ROK"/>
    <property type="match status" value="1"/>
</dbReference>
<dbReference type="SUPFAM" id="SSF53067">
    <property type="entry name" value="Actin-like ATPase domain"/>
    <property type="match status" value="1"/>
</dbReference>
<organism evidence="4 5">
    <name type="scientific">Virgibacillus xinjiangensis</name>
    <dbReference type="NCBI Taxonomy" id="393090"/>
    <lineage>
        <taxon>Bacteria</taxon>
        <taxon>Bacillati</taxon>
        <taxon>Bacillota</taxon>
        <taxon>Bacilli</taxon>
        <taxon>Bacillales</taxon>
        <taxon>Bacillaceae</taxon>
        <taxon>Virgibacillus</taxon>
    </lineage>
</organism>
<dbReference type="InterPro" id="IPR036390">
    <property type="entry name" value="WH_DNA-bd_sf"/>
</dbReference>
<evidence type="ECO:0000256" key="2">
    <source>
        <dbReference type="ARBA" id="ARBA00006479"/>
    </source>
</evidence>
<dbReference type="InterPro" id="IPR043129">
    <property type="entry name" value="ATPase_NBD"/>
</dbReference>
<dbReference type="SUPFAM" id="SSF46785">
    <property type="entry name" value="Winged helix' DNA-binding domain"/>
    <property type="match status" value="1"/>
</dbReference>
<proteinExistence type="inferred from homology"/>
<dbReference type="RefSeq" id="WP_390274364.1">
    <property type="nucleotide sequence ID" value="NZ_JBHRSA010000056.1"/>
</dbReference>
<evidence type="ECO:0000256" key="3">
    <source>
        <dbReference type="ARBA" id="ARBA00022629"/>
    </source>
</evidence>
<sequence length="404" mass="45164">MHKGDGGYIKQINRSIIIKEIIEHGTISRASLSKNTGLNKSTVSSQVANLLKEDLIIETQPQGEHHTIGRKPIMLSINRNSGYVLGIDLDYNLIQYNISDLQGWPVQSVKVNIATHSYEYIIQLLAKHIQRFMDYYSTSTYGIVSVMLGVHGPVNKDESVLFVPEFQWRHKNLKGDLEKNLSIPISIENNNNLSSYAEKVYQYHKSNNLLAVNLSSGVGAGLLIDGKFYKGYNGNAGEVGHMIIYPDGYPCQCGNLGCWELYVSELSFFEQLSMKMNNNDITYEDVQKGISEQNAIVCNLMEQFIDNLSIGLVNLIRLCNPETIVLDSQLIKSNRFIIKKIRSKLITAVGGKCEVVISNFDNNACVMGACALAIQHYLKISNLSLTLPVETSQHLNTDRQIALL</sequence>
<dbReference type="EMBL" id="JBHRSA010000056">
    <property type="protein sequence ID" value="MFC3041589.1"/>
    <property type="molecule type" value="Genomic_DNA"/>
</dbReference>
<gene>
    <name evidence="4" type="ORF">ACFOGI_15185</name>
</gene>
<name>A0ABV7CYW8_9BACI</name>
<dbReference type="InterPro" id="IPR000600">
    <property type="entry name" value="ROK"/>
</dbReference>
<comment type="caution">
    <text evidence="4">The sequence shown here is derived from an EMBL/GenBank/DDBJ whole genome shotgun (WGS) entry which is preliminary data.</text>
</comment>
<dbReference type="Pfam" id="PF00480">
    <property type="entry name" value="ROK"/>
    <property type="match status" value="1"/>
</dbReference>
<dbReference type="Proteomes" id="UP001595279">
    <property type="component" value="Unassembled WGS sequence"/>
</dbReference>